<proteinExistence type="predicted"/>
<feature type="compositionally biased region" description="Polar residues" evidence="1">
    <location>
        <begin position="15"/>
        <end position="24"/>
    </location>
</feature>
<dbReference type="Proteomes" id="UP000758155">
    <property type="component" value="Unassembled WGS sequence"/>
</dbReference>
<dbReference type="AlphaFoldDB" id="A0A9P4WGC9"/>
<comment type="caution">
    <text evidence="2">The sequence shown here is derived from an EMBL/GenBank/DDBJ whole genome shotgun (WGS) entry which is preliminary data.</text>
</comment>
<accession>A0A9P4WGC9</accession>
<evidence type="ECO:0000313" key="3">
    <source>
        <dbReference type="Proteomes" id="UP000758155"/>
    </source>
</evidence>
<protein>
    <submittedName>
        <fullName evidence="2">Uncharacterized protein</fullName>
    </submittedName>
</protein>
<feature type="region of interest" description="Disordered" evidence="1">
    <location>
        <begin position="1"/>
        <end position="57"/>
    </location>
</feature>
<evidence type="ECO:0000313" key="2">
    <source>
        <dbReference type="EMBL" id="KAF3031647.1"/>
    </source>
</evidence>
<dbReference type="EMBL" id="SWKV01000130">
    <property type="protein sequence ID" value="KAF3031647.1"/>
    <property type="molecule type" value="Genomic_DNA"/>
</dbReference>
<keyword evidence="3" id="KW-1185">Reference proteome</keyword>
<organism evidence="2 3">
    <name type="scientific">Didymella heteroderae</name>
    <dbReference type="NCBI Taxonomy" id="1769908"/>
    <lineage>
        <taxon>Eukaryota</taxon>
        <taxon>Fungi</taxon>
        <taxon>Dikarya</taxon>
        <taxon>Ascomycota</taxon>
        <taxon>Pezizomycotina</taxon>
        <taxon>Dothideomycetes</taxon>
        <taxon>Pleosporomycetidae</taxon>
        <taxon>Pleosporales</taxon>
        <taxon>Pleosporineae</taxon>
        <taxon>Didymellaceae</taxon>
        <taxon>Didymella</taxon>
    </lineage>
</organism>
<evidence type="ECO:0000256" key="1">
    <source>
        <dbReference type="SAM" id="MobiDB-lite"/>
    </source>
</evidence>
<name>A0A9P4WGC9_9PLEO</name>
<reference evidence="2" key="1">
    <citation type="submission" date="2019-04" db="EMBL/GenBank/DDBJ databases">
        <title>Sequencing of skin fungus with MAO and IRED activity.</title>
        <authorList>
            <person name="Marsaioli A.J."/>
            <person name="Bonatto J.M.C."/>
            <person name="Reis Junior O."/>
        </authorList>
    </citation>
    <scope>NUCLEOTIDE SEQUENCE</scope>
    <source>
        <strain evidence="2">28M1</strain>
    </source>
</reference>
<sequence length="585" mass="66702">MPFVITDSHAKQPKTAPSTRTKTLATDRRIPKPKKGGGPLESKSSKPTAIGSTHKIPLERPDNAFDLLGRDFRWPISVFAVIAAWDMAWSGSRALDLWSDGHGSSKDSDLDFYTPSTAGALVDLCFVFNFAEIRWHNYVVQKLELLKTERTIIIPSAMILSLARFLGAASNKAEDAVDKKLREYLQRRAQRSGFSSKMARLFIFRFCEKVNEYRQLLNIWGEDARSTEQSEDHVESRVWIFHTGDGGPSQEESHFDGISNILNTLSWVCNDITEEEFRWSEVKAALHDVLDDSPLRVATIGQVLTFEDGLSYDMLREFLTFMLITGSPYQNRPKIYMIVREALRLGGNSLEQEYGDDFRIMSGVMPNGKKVQIVFDKTNQTHPFYTILQFYATHVMQGIVGTGGAHLYHSTARNLQSQTLDFSKDKRSPSAKDAINKKYKPRDWTFQDMDRKAIRTRDMSDSDTQVIDFEQLYAAALSEVRDEHDLPNDIKSFFAEKRDQLTSLTWNERCGRIPKVEIHSNYTKGVNTGMNSRIKTAGANKGASFVKWVHETLDGHRWVVPKDKWETQNILDAKLNVFFRGFHSI</sequence>
<gene>
    <name evidence="2" type="ORF">E8E12_001706</name>
</gene>
<dbReference type="OrthoDB" id="3721553at2759"/>